<dbReference type="InterPro" id="IPR029058">
    <property type="entry name" value="AB_hydrolase_fold"/>
</dbReference>
<keyword evidence="2" id="KW-0378">Hydrolase</keyword>
<dbReference type="PANTHER" id="PTHR43798">
    <property type="entry name" value="MONOACYLGLYCEROL LIPASE"/>
    <property type="match status" value="1"/>
</dbReference>
<name>A0A4Y3IP21_9VIBR</name>
<accession>A0A4Y3IP21</accession>
<dbReference type="PRINTS" id="PR00111">
    <property type="entry name" value="ABHYDROLASE"/>
</dbReference>
<dbReference type="Proteomes" id="UP000318242">
    <property type="component" value="Unassembled WGS sequence"/>
</dbReference>
<dbReference type="RefSeq" id="WP_244311383.1">
    <property type="nucleotide sequence ID" value="NZ_BJLH01000007.1"/>
</dbReference>
<dbReference type="Gene3D" id="3.40.50.1820">
    <property type="entry name" value="alpha/beta hydrolase"/>
    <property type="match status" value="1"/>
</dbReference>
<dbReference type="InterPro" id="IPR050266">
    <property type="entry name" value="AB_hydrolase_sf"/>
</dbReference>
<dbReference type="Pfam" id="PF00561">
    <property type="entry name" value="Abhydrolase_1"/>
    <property type="match status" value="1"/>
</dbReference>
<evidence type="ECO:0000259" key="1">
    <source>
        <dbReference type="Pfam" id="PF00561"/>
    </source>
</evidence>
<proteinExistence type="predicted"/>
<gene>
    <name evidence="2" type="ORF">VCO01S_17670</name>
</gene>
<dbReference type="GO" id="GO:0016020">
    <property type="term" value="C:membrane"/>
    <property type="evidence" value="ECO:0007669"/>
    <property type="project" value="TreeGrafter"/>
</dbReference>
<organism evidence="2 3">
    <name type="scientific">Vibrio comitans NBRC 102076</name>
    <dbReference type="NCBI Taxonomy" id="1219078"/>
    <lineage>
        <taxon>Bacteria</taxon>
        <taxon>Pseudomonadati</taxon>
        <taxon>Pseudomonadota</taxon>
        <taxon>Gammaproteobacteria</taxon>
        <taxon>Vibrionales</taxon>
        <taxon>Vibrionaceae</taxon>
        <taxon>Vibrio</taxon>
    </lineage>
</organism>
<dbReference type="AlphaFoldDB" id="A0A4Y3IP21"/>
<dbReference type="InterPro" id="IPR000073">
    <property type="entry name" value="AB_hydrolase_1"/>
</dbReference>
<reference evidence="2 3" key="1">
    <citation type="submission" date="2019-06" db="EMBL/GenBank/DDBJ databases">
        <title>Whole genome shotgun sequence of Vibrio comitans NBRC 102076.</title>
        <authorList>
            <person name="Hosoyama A."/>
            <person name="Uohara A."/>
            <person name="Ohji S."/>
            <person name="Ichikawa N."/>
        </authorList>
    </citation>
    <scope>NUCLEOTIDE SEQUENCE [LARGE SCALE GENOMIC DNA]</scope>
    <source>
        <strain evidence="2 3">NBRC 102076</strain>
    </source>
</reference>
<evidence type="ECO:0000313" key="2">
    <source>
        <dbReference type="EMBL" id="GEA60574.1"/>
    </source>
</evidence>
<protein>
    <submittedName>
        <fullName evidence="2">Hydrolase</fullName>
    </submittedName>
</protein>
<evidence type="ECO:0000313" key="3">
    <source>
        <dbReference type="Proteomes" id="UP000318242"/>
    </source>
</evidence>
<dbReference type="EMBL" id="BJLH01000007">
    <property type="protein sequence ID" value="GEA60574.1"/>
    <property type="molecule type" value="Genomic_DNA"/>
</dbReference>
<dbReference type="SUPFAM" id="SSF53474">
    <property type="entry name" value="alpha/beta-Hydrolases"/>
    <property type="match status" value="1"/>
</dbReference>
<dbReference type="PANTHER" id="PTHR43798:SF33">
    <property type="entry name" value="HYDROLASE, PUTATIVE (AFU_ORTHOLOGUE AFUA_2G14860)-RELATED"/>
    <property type="match status" value="1"/>
</dbReference>
<dbReference type="GO" id="GO:0016787">
    <property type="term" value="F:hydrolase activity"/>
    <property type="evidence" value="ECO:0007669"/>
    <property type="project" value="UniProtKB-KW"/>
</dbReference>
<feature type="domain" description="AB hydrolase-1" evidence="1">
    <location>
        <begin position="28"/>
        <end position="134"/>
    </location>
</feature>
<comment type="caution">
    <text evidence="2">The sequence shown here is derived from an EMBL/GenBank/DDBJ whole genome shotgun (WGS) entry which is preliminary data.</text>
</comment>
<keyword evidence="3" id="KW-1185">Reference proteome</keyword>
<sequence length="282" mass="31787">MLSERTFEVSDYLLSALCHETQSPSSCILLLHGWLDNAASFTPLMEELRSQHPDIQLIALDLPGHGYSSHSRSGYYPFHDYIDSLHQVINQIKKELDCPLTLVGHSMGALVASCYSAAFPENVDHLVQIEGYGPIYESPQNSLDRLRKGVLSRQRVSKKPPRFFESFDEMVALRAKRYVLNANEITSLVERDSEQTEHGWRWRHDKKLKAESLYRMTEAQAKQVIDALPKSNLLILGDAGFTHLSSICPPTTQILHIKGGHHCHLTCPRSISEAIIALILFG</sequence>